<sequence length="180" mass="18280">MTMSIRLTRALSVAAAASLVIITMGSARAGAAGAVPAVRADSPQPGVTLGVAGEGNAWTDLFYAGTSGQAWMLHMSNMAQPVPVSLGGKLIGGPAAVWIRPGTFPISGFAVFGRGMDNRLWWRHQSSAGWSGWAPLGGALTSKPTVNIGAAVAPDALSVFVRGPNGSVFGRTLHGTPNGS</sequence>
<organism evidence="3 4">
    <name type="scientific">Trebonia kvetii</name>
    <dbReference type="NCBI Taxonomy" id="2480626"/>
    <lineage>
        <taxon>Bacteria</taxon>
        <taxon>Bacillati</taxon>
        <taxon>Actinomycetota</taxon>
        <taxon>Actinomycetes</taxon>
        <taxon>Streptosporangiales</taxon>
        <taxon>Treboniaceae</taxon>
        <taxon>Trebonia</taxon>
    </lineage>
</organism>
<dbReference type="Proteomes" id="UP000460272">
    <property type="component" value="Unassembled WGS sequence"/>
</dbReference>
<dbReference type="SUPFAM" id="SSF89372">
    <property type="entry name" value="Fucose-specific lectin"/>
    <property type="match status" value="1"/>
</dbReference>
<dbReference type="Pfam" id="PF26607">
    <property type="entry name" value="DUF8189"/>
    <property type="match status" value="1"/>
</dbReference>
<gene>
    <name evidence="3" type="ORF">EAS64_04365</name>
</gene>
<name>A0A6P2C5H1_9ACTN</name>
<evidence type="ECO:0000313" key="3">
    <source>
        <dbReference type="EMBL" id="TVZ06624.1"/>
    </source>
</evidence>
<dbReference type="EMBL" id="RPFW01000001">
    <property type="protein sequence ID" value="TVZ06624.1"/>
    <property type="molecule type" value="Genomic_DNA"/>
</dbReference>
<evidence type="ECO:0000313" key="4">
    <source>
        <dbReference type="Proteomes" id="UP000460272"/>
    </source>
</evidence>
<dbReference type="AlphaFoldDB" id="A0A6P2C5H1"/>
<evidence type="ECO:0000259" key="2">
    <source>
        <dbReference type="Pfam" id="PF26607"/>
    </source>
</evidence>
<dbReference type="RefSeq" id="WP_145851377.1">
    <property type="nucleotide sequence ID" value="NZ_RPFW01000001.1"/>
</dbReference>
<protein>
    <recommendedName>
        <fullName evidence="2">PLL-like beta propeller domain-containing protein</fullName>
    </recommendedName>
</protein>
<evidence type="ECO:0000256" key="1">
    <source>
        <dbReference type="SAM" id="SignalP"/>
    </source>
</evidence>
<dbReference type="InterPro" id="IPR058502">
    <property type="entry name" value="PLL-like_beta-prop"/>
</dbReference>
<accession>A0A6P2C5H1</accession>
<dbReference type="OrthoDB" id="7671932at2"/>
<dbReference type="Gene3D" id="2.120.10.70">
    <property type="entry name" value="Fucose-specific lectin"/>
    <property type="match status" value="1"/>
</dbReference>
<comment type="caution">
    <text evidence="3">The sequence shown here is derived from an EMBL/GenBank/DDBJ whole genome shotgun (WGS) entry which is preliminary data.</text>
</comment>
<feature type="chain" id="PRO_5039105956" description="PLL-like beta propeller domain-containing protein" evidence="1">
    <location>
        <begin position="30"/>
        <end position="180"/>
    </location>
</feature>
<feature type="signal peptide" evidence="1">
    <location>
        <begin position="1"/>
        <end position="29"/>
    </location>
</feature>
<proteinExistence type="predicted"/>
<keyword evidence="1" id="KW-0732">Signal</keyword>
<keyword evidence="4" id="KW-1185">Reference proteome</keyword>
<feature type="domain" description="PLL-like beta propeller" evidence="2">
    <location>
        <begin position="108"/>
        <end position="166"/>
    </location>
</feature>
<reference evidence="3 4" key="1">
    <citation type="submission" date="2018-11" db="EMBL/GenBank/DDBJ databases">
        <title>Trebonia kvetii gen.nov., sp.nov., a novel acidophilic actinobacterium, and proposal of the new actinobacterial family Treboniaceae fam. nov.</title>
        <authorList>
            <person name="Rapoport D."/>
            <person name="Sagova-Mareckova M."/>
            <person name="Sedlacek I."/>
            <person name="Provaznik J."/>
            <person name="Kralova S."/>
            <person name="Pavlinic D."/>
            <person name="Benes V."/>
            <person name="Kopecky J."/>
        </authorList>
    </citation>
    <scope>NUCLEOTIDE SEQUENCE [LARGE SCALE GENOMIC DNA]</scope>
    <source>
        <strain evidence="3 4">15Tr583</strain>
    </source>
</reference>